<evidence type="ECO:0000256" key="1">
    <source>
        <dbReference type="ARBA" id="ARBA00006625"/>
    </source>
</evidence>
<dbReference type="GO" id="GO:0016787">
    <property type="term" value="F:hydrolase activity"/>
    <property type="evidence" value="ECO:0007669"/>
    <property type="project" value="UniProtKB-KW"/>
</dbReference>
<dbReference type="PANTHER" id="PTHR35527:SF2">
    <property type="entry name" value="HYDROLASE"/>
    <property type="match status" value="1"/>
</dbReference>
<reference evidence="4 5" key="1">
    <citation type="journal article" date="2015" name="Genome Announc.">
        <title>Expanding the biotechnology potential of lactobacilli through comparative genomics of 213 strains and associated genera.</title>
        <authorList>
            <person name="Sun Z."/>
            <person name="Harris H.M."/>
            <person name="McCann A."/>
            <person name="Guo C."/>
            <person name="Argimon S."/>
            <person name="Zhang W."/>
            <person name="Yang X."/>
            <person name="Jeffery I.B."/>
            <person name="Cooney J.C."/>
            <person name="Kagawa T.F."/>
            <person name="Liu W."/>
            <person name="Song Y."/>
            <person name="Salvetti E."/>
            <person name="Wrobel A."/>
            <person name="Rasinkangas P."/>
            <person name="Parkhill J."/>
            <person name="Rea M.C."/>
            <person name="O'Sullivan O."/>
            <person name="Ritari J."/>
            <person name="Douillard F.P."/>
            <person name="Paul Ross R."/>
            <person name="Yang R."/>
            <person name="Briner A.E."/>
            <person name="Felis G.E."/>
            <person name="de Vos W.M."/>
            <person name="Barrangou R."/>
            <person name="Klaenhammer T.R."/>
            <person name="Caufield P.W."/>
            <person name="Cui Y."/>
            <person name="Zhang H."/>
            <person name="O'Toole P.W."/>
        </authorList>
    </citation>
    <scope>NUCLEOTIDE SEQUENCE [LARGE SCALE GENOMIC DNA]</scope>
    <source>
        <strain evidence="4 5">DSM 20014</strain>
    </source>
</reference>
<dbReference type="InterPro" id="IPR029132">
    <property type="entry name" value="CBAH/NAAA_C"/>
</dbReference>
<sequence length="326" mass="37593">MTATDGSHLFSRTMDWHTEASRPIFLPRHYAWQSLYNGKSHVGPYAVLGVGEPHRYHEDVSDGINEMGLSVQKLTYQNAAIYNDERQDDETQIAPFEFVLWALTHCRSVADLINQLPQIQLMTSKEADVTYAQGPHELHFVATDATGRFIVIEPNGMPMTVINNPLNVTTNAVDFEREVERLKEYFPLKVDCWQDLPFNQNRVTDGKFSGLKKEPSGFTPTARFIRTMVNKERLDAFNNEQENVIASWHVLNNVTVPAQHTRSDTYTVYRSAVGLESKVMYFQGYSDTRIYRIEFPMNYQILDEVLIFKNTHAELFDGMDEENYLF</sequence>
<dbReference type="SUPFAM" id="SSF56235">
    <property type="entry name" value="N-terminal nucleophile aminohydrolases (Ntn hydrolases)"/>
    <property type="match status" value="1"/>
</dbReference>
<keyword evidence="5" id="KW-1185">Reference proteome</keyword>
<organism evidence="4 5">
    <name type="scientific">Weissella minor</name>
    <dbReference type="NCBI Taxonomy" id="1620"/>
    <lineage>
        <taxon>Bacteria</taxon>
        <taxon>Bacillati</taxon>
        <taxon>Bacillota</taxon>
        <taxon>Bacilli</taxon>
        <taxon>Lactobacillales</taxon>
        <taxon>Lactobacillaceae</taxon>
        <taxon>Weissella</taxon>
    </lineage>
</organism>
<accession>A0A0R2JHY1</accession>
<comment type="caution">
    <text evidence="4">The sequence shown here is derived from an EMBL/GenBank/DDBJ whole genome shotgun (WGS) entry which is preliminary data.</text>
</comment>
<gene>
    <name evidence="4" type="ORF">IV67_GL000447</name>
</gene>
<evidence type="ECO:0000256" key="2">
    <source>
        <dbReference type="ARBA" id="ARBA00022801"/>
    </source>
</evidence>
<dbReference type="InterPro" id="IPR029055">
    <property type="entry name" value="Ntn_hydrolases_N"/>
</dbReference>
<proteinExistence type="inferred from homology"/>
<dbReference type="EMBL" id="JQCD01000024">
    <property type="protein sequence ID" value="KRN76937.1"/>
    <property type="molecule type" value="Genomic_DNA"/>
</dbReference>
<dbReference type="PATRIC" id="fig|1620.3.peg.452"/>
<dbReference type="STRING" id="1620.IV67_GL000447"/>
<evidence type="ECO:0000259" key="3">
    <source>
        <dbReference type="Pfam" id="PF02275"/>
    </source>
</evidence>
<dbReference type="PANTHER" id="PTHR35527">
    <property type="entry name" value="CHOLOYLGLYCINE HYDROLASE"/>
    <property type="match status" value="1"/>
</dbReference>
<keyword evidence="2" id="KW-0378">Hydrolase</keyword>
<evidence type="ECO:0000313" key="4">
    <source>
        <dbReference type="EMBL" id="KRN76937.1"/>
    </source>
</evidence>
<dbReference type="Gene3D" id="3.60.60.10">
    <property type="entry name" value="Penicillin V Acylase, Chain A"/>
    <property type="match status" value="1"/>
</dbReference>
<name>A0A0R2JHY1_9LACO</name>
<comment type="similarity">
    <text evidence="1">Belongs to the peptidase C59 family.</text>
</comment>
<evidence type="ECO:0000313" key="5">
    <source>
        <dbReference type="Proteomes" id="UP000051673"/>
    </source>
</evidence>
<dbReference type="Proteomes" id="UP000051673">
    <property type="component" value="Unassembled WGS sequence"/>
</dbReference>
<dbReference type="Pfam" id="PF02275">
    <property type="entry name" value="CBAH"/>
    <property type="match status" value="1"/>
</dbReference>
<feature type="domain" description="Choloylglycine hydrolase/NAAA C-terminal" evidence="3">
    <location>
        <begin position="3"/>
        <end position="294"/>
    </location>
</feature>
<protein>
    <submittedName>
        <fullName evidence="4">Penicillin acylase</fullName>
    </submittedName>
</protein>
<dbReference type="InterPro" id="IPR052193">
    <property type="entry name" value="Peptidase_C59"/>
</dbReference>
<dbReference type="AlphaFoldDB" id="A0A0R2JHY1"/>